<reference evidence="2 3" key="1">
    <citation type="submission" date="2020-07" db="EMBL/GenBank/DDBJ databases">
        <title>Draft genome sequence of four isobutane-metabolizing strains capable of cometabolically degrading diverse ether contaminants.</title>
        <authorList>
            <person name="Chen W."/>
            <person name="Faulkner N."/>
            <person name="Smith C."/>
            <person name="Hyman M."/>
        </authorList>
    </citation>
    <scope>NUCLEOTIDE SEQUENCE [LARGE SCALE GENOMIC DNA]</scope>
    <source>
        <strain evidence="2 3">2A</strain>
    </source>
</reference>
<sequence>MSYDEDLANRIREILAATANVDEKRMFGGLAFLVNGNMAVAASGGGGLMVRVPPEETAALLDRDHVEPMVMAGRETRGWLRVRADGIRTSRQLQPWVTRGVDYASGLPAKQRR</sequence>
<dbReference type="Gene3D" id="3.30.1460.30">
    <property type="entry name" value="YgaC/TfoX-N like chaperone"/>
    <property type="match status" value="1"/>
</dbReference>
<protein>
    <submittedName>
        <fullName evidence="2">TfoX/Sxy family protein</fullName>
    </submittedName>
</protein>
<dbReference type="KEGG" id="mflu:HZU40_21260"/>
<dbReference type="RefSeq" id="WP_187095690.1">
    <property type="nucleotide sequence ID" value="NZ_CP059894.1"/>
</dbReference>
<dbReference type="InterPro" id="IPR007076">
    <property type="entry name" value="TfoX_N"/>
</dbReference>
<dbReference type="Pfam" id="PF04993">
    <property type="entry name" value="TfoX_N"/>
    <property type="match status" value="1"/>
</dbReference>
<evidence type="ECO:0000313" key="2">
    <source>
        <dbReference type="EMBL" id="QNJ90769.1"/>
    </source>
</evidence>
<evidence type="ECO:0000313" key="3">
    <source>
        <dbReference type="Proteomes" id="UP000515498"/>
    </source>
</evidence>
<dbReference type="SUPFAM" id="SSF159894">
    <property type="entry name" value="YgaC/TfoX-N like"/>
    <property type="match status" value="1"/>
</dbReference>
<feature type="domain" description="TfoX N-terminal" evidence="1">
    <location>
        <begin position="13"/>
        <end position="102"/>
    </location>
</feature>
<dbReference type="EMBL" id="CP059894">
    <property type="protein sequence ID" value="QNJ90769.1"/>
    <property type="molecule type" value="Genomic_DNA"/>
</dbReference>
<evidence type="ECO:0000259" key="1">
    <source>
        <dbReference type="Pfam" id="PF04993"/>
    </source>
</evidence>
<organism evidence="2 3">
    <name type="scientific">Mycolicibacterium fluoranthenivorans</name>
    <dbReference type="NCBI Taxonomy" id="258505"/>
    <lineage>
        <taxon>Bacteria</taxon>
        <taxon>Bacillati</taxon>
        <taxon>Actinomycetota</taxon>
        <taxon>Actinomycetes</taxon>
        <taxon>Mycobacteriales</taxon>
        <taxon>Mycobacteriaceae</taxon>
        <taxon>Mycolicibacterium</taxon>
    </lineage>
</organism>
<dbReference type="Proteomes" id="UP000515498">
    <property type="component" value="Chromosome"/>
</dbReference>
<proteinExistence type="predicted"/>
<dbReference type="AlphaFoldDB" id="A0A7G8P8V3"/>
<accession>A0A7G8P8V3</accession>
<gene>
    <name evidence="2" type="ORF">HZU40_21260</name>
</gene>
<name>A0A7G8P8V3_9MYCO</name>